<dbReference type="Proteomes" id="UP000689195">
    <property type="component" value="Unassembled WGS sequence"/>
</dbReference>
<organism evidence="1 2">
    <name type="scientific">Paramecium pentaurelia</name>
    <dbReference type="NCBI Taxonomy" id="43138"/>
    <lineage>
        <taxon>Eukaryota</taxon>
        <taxon>Sar</taxon>
        <taxon>Alveolata</taxon>
        <taxon>Ciliophora</taxon>
        <taxon>Intramacronucleata</taxon>
        <taxon>Oligohymenophorea</taxon>
        <taxon>Peniculida</taxon>
        <taxon>Parameciidae</taxon>
        <taxon>Paramecium</taxon>
    </lineage>
</organism>
<name>A0A8S1Y7L7_9CILI</name>
<protein>
    <submittedName>
        <fullName evidence="1">Uncharacterized protein</fullName>
    </submittedName>
</protein>
<accession>A0A8S1Y7L7</accession>
<gene>
    <name evidence="1" type="ORF">PPENT_87.1.T1550056</name>
</gene>
<dbReference type="AlphaFoldDB" id="A0A8S1Y7L7"/>
<sequence>MIKQDVIQAIIQEGINLMKQLVGACFDASCYCFSQPEAGRVWISYLDIQMGVIFYIMVKKHTATTIGKLGKKQSVADAGQWAYSNQTKGAYGNKTYYNIL</sequence>
<proteinExistence type="predicted"/>
<dbReference type="OrthoDB" id="299565at2759"/>
<comment type="caution">
    <text evidence="1">The sequence shown here is derived from an EMBL/GenBank/DDBJ whole genome shotgun (WGS) entry which is preliminary data.</text>
</comment>
<reference evidence="1" key="1">
    <citation type="submission" date="2021-01" db="EMBL/GenBank/DDBJ databases">
        <authorList>
            <consortium name="Genoscope - CEA"/>
            <person name="William W."/>
        </authorList>
    </citation>
    <scope>NUCLEOTIDE SEQUENCE</scope>
</reference>
<evidence type="ECO:0000313" key="2">
    <source>
        <dbReference type="Proteomes" id="UP000689195"/>
    </source>
</evidence>
<keyword evidence="2" id="KW-1185">Reference proteome</keyword>
<dbReference type="EMBL" id="CAJJDO010000155">
    <property type="protein sequence ID" value="CAD8209590.1"/>
    <property type="molecule type" value="Genomic_DNA"/>
</dbReference>
<evidence type="ECO:0000313" key="1">
    <source>
        <dbReference type="EMBL" id="CAD8209590.1"/>
    </source>
</evidence>